<keyword evidence="5" id="KW-0539">Nucleus</keyword>
<feature type="compositionally biased region" description="Pro residues" evidence="6">
    <location>
        <begin position="129"/>
        <end position="140"/>
    </location>
</feature>
<evidence type="ECO:0000256" key="6">
    <source>
        <dbReference type="SAM" id="MobiDB-lite"/>
    </source>
</evidence>
<feature type="compositionally biased region" description="Low complexity" evidence="6">
    <location>
        <begin position="281"/>
        <end position="290"/>
    </location>
</feature>
<dbReference type="PROSITE" id="PS50090">
    <property type="entry name" value="MYB_LIKE"/>
    <property type="match status" value="1"/>
</dbReference>
<feature type="compositionally biased region" description="Acidic residues" evidence="6">
    <location>
        <begin position="291"/>
        <end position="317"/>
    </location>
</feature>
<protein>
    <recommendedName>
        <fullName evidence="7">Myb-like domain-containing protein</fullName>
    </recommendedName>
</protein>
<keyword evidence="2" id="KW-0805">Transcription regulation</keyword>
<name>A0ABU6QRU3_9FABA</name>
<keyword evidence="4" id="KW-0804">Transcription</keyword>
<evidence type="ECO:0000256" key="1">
    <source>
        <dbReference type="ARBA" id="ARBA00004123"/>
    </source>
</evidence>
<organism evidence="8 9">
    <name type="scientific">Stylosanthes scabra</name>
    <dbReference type="NCBI Taxonomy" id="79078"/>
    <lineage>
        <taxon>Eukaryota</taxon>
        <taxon>Viridiplantae</taxon>
        <taxon>Streptophyta</taxon>
        <taxon>Embryophyta</taxon>
        <taxon>Tracheophyta</taxon>
        <taxon>Spermatophyta</taxon>
        <taxon>Magnoliopsida</taxon>
        <taxon>eudicotyledons</taxon>
        <taxon>Gunneridae</taxon>
        <taxon>Pentapetalae</taxon>
        <taxon>rosids</taxon>
        <taxon>fabids</taxon>
        <taxon>Fabales</taxon>
        <taxon>Fabaceae</taxon>
        <taxon>Papilionoideae</taxon>
        <taxon>50 kb inversion clade</taxon>
        <taxon>dalbergioids sensu lato</taxon>
        <taxon>Dalbergieae</taxon>
        <taxon>Pterocarpus clade</taxon>
        <taxon>Stylosanthes</taxon>
    </lineage>
</organism>
<dbReference type="InterPro" id="IPR044822">
    <property type="entry name" value="Myb_DNA-bind_4"/>
</dbReference>
<accession>A0ABU6QRU3</accession>
<evidence type="ECO:0000259" key="7">
    <source>
        <dbReference type="PROSITE" id="PS50090"/>
    </source>
</evidence>
<evidence type="ECO:0000256" key="2">
    <source>
        <dbReference type="ARBA" id="ARBA00023015"/>
    </source>
</evidence>
<dbReference type="PANTHER" id="PTHR21654">
    <property type="entry name" value="FI21293P1"/>
    <property type="match status" value="1"/>
</dbReference>
<dbReference type="Proteomes" id="UP001341840">
    <property type="component" value="Unassembled WGS sequence"/>
</dbReference>
<evidence type="ECO:0000313" key="9">
    <source>
        <dbReference type="Proteomes" id="UP001341840"/>
    </source>
</evidence>
<feature type="region of interest" description="Disordered" evidence="6">
    <location>
        <begin position="122"/>
        <end position="159"/>
    </location>
</feature>
<evidence type="ECO:0000256" key="3">
    <source>
        <dbReference type="ARBA" id="ARBA00023125"/>
    </source>
</evidence>
<feature type="domain" description="Myb-like" evidence="7">
    <location>
        <begin position="149"/>
        <end position="213"/>
    </location>
</feature>
<dbReference type="InterPro" id="IPR001005">
    <property type="entry name" value="SANT/Myb"/>
</dbReference>
<keyword evidence="9" id="KW-1185">Reference proteome</keyword>
<feature type="region of interest" description="Disordered" evidence="6">
    <location>
        <begin position="266"/>
        <end position="332"/>
    </location>
</feature>
<gene>
    <name evidence="8" type="ORF">PIB30_078816</name>
</gene>
<reference evidence="8 9" key="1">
    <citation type="journal article" date="2023" name="Plants (Basel)">
        <title>Bridging the Gap: Combining Genomics and Transcriptomics Approaches to Understand Stylosanthes scabra, an Orphan Legume from the Brazilian Caatinga.</title>
        <authorList>
            <person name="Ferreira-Neto J.R.C."/>
            <person name="da Silva M.D."/>
            <person name="Binneck E."/>
            <person name="de Melo N.F."/>
            <person name="da Silva R.H."/>
            <person name="de Melo A.L.T.M."/>
            <person name="Pandolfi V."/>
            <person name="Bustamante F.O."/>
            <person name="Brasileiro-Vidal A.C."/>
            <person name="Benko-Iseppon A.M."/>
        </authorList>
    </citation>
    <scope>NUCLEOTIDE SEQUENCE [LARGE SCALE GENOMIC DNA]</scope>
    <source>
        <tissue evidence="8">Leaves</tissue>
    </source>
</reference>
<comment type="caution">
    <text evidence="8">The sequence shown here is derived from an EMBL/GenBank/DDBJ whole genome shotgun (WGS) entry which is preliminary data.</text>
</comment>
<dbReference type="PANTHER" id="PTHR21654:SF73">
    <property type="entry name" value="TRIHELIX TRANSCRIPTION FACTOR GT-2"/>
    <property type="match status" value="1"/>
</dbReference>
<dbReference type="EMBL" id="JASCZI010001100">
    <property type="protein sequence ID" value="MED6114283.1"/>
    <property type="molecule type" value="Genomic_DNA"/>
</dbReference>
<dbReference type="CDD" id="cd12203">
    <property type="entry name" value="GT1"/>
    <property type="match status" value="1"/>
</dbReference>
<evidence type="ECO:0000256" key="4">
    <source>
        <dbReference type="ARBA" id="ARBA00023163"/>
    </source>
</evidence>
<keyword evidence="3" id="KW-0238">DNA-binding</keyword>
<evidence type="ECO:0000313" key="8">
    <source>
        <dbReference type="EMBL" id="MED6114283.1"/>
    </source>
</evidence>
<comment type="subcellular location">
    <subcellularLocation>
        <location evidence="1">Nucleus</location>
    </subcellularLocation>
</comment>
<evidence type="ECO:0000256" key="5">
    <source>
        <dbReference type="ARBA" id="ARBA00023242"/>
    </source>
</evidence>
<sequence length="332" mass="38362">MPSRIATATNNINNNMNLLFSSPSSSTDSDEGLEERYKKKRKWKDYFKSLTRQVLAKQEEMQNRFLEAIDKRERERVAQEESWRLKEMARIANEHDVLVQERSAVASKDAAVIALLHKLSDGRGHQTQSPPPQPQPPPQKQPTHTIIKPKNSSSSRWPKAEVHALIRLRTSLDPKYMENGPKGPLWEDISGGMQRLGYNRSAKRCKEKWENINKYFKKVKESNKQRREDSKTCPYFHELEALYKEKSNNNNFGSFQNNMEPLMVQPEQQWRPPPEPEEEGTSINNNNNASNEEEEEEYDDDGVLEEEDGDSVGEEEERGGGLKRYEIATNVS</sequence>
<dbReference type="Gene3D" id="1.10.10.60">
    <property type="entry name" value="Homeodomain-like"/>
    <property type="match status" value="1"/>
</dbReference>
<dbReference type="Pfam" id="PF13837">
    <property type="entry name" value="Myb_DNA-bind_4"/>
    <property type="match status" value="1"/>
</dbReference>
<proteinExistence type="predicted"/>